<dbReference type="InterPro" id="IPR051127">
    <property type="entry name" value="Fungal_SecMet_Regulators"/>
</dbReference>
<dbReference type="AlphaFoldDB" id="A0A5N7BX74"/>
<feature type="domain" description="Xylanolytic transcriptional activator regulatory" evidence="4">
    <location>
        <begin position="183"/>
        <end position="256"/>
    </location>
</feature>
<dbReference type="CDD" id="cd12148">
    <property type="entry name" value="fungal_TF_MHR"/>
    <property type="match status" value="1"/>
</dbReference>
<reference evidence="5" key="1">
    <citation type="submission" date="2019-04" db="EMBL/GenBank/DDBJ databases">
        <title>Friends and foes A comparative genomics studyof 23 Aspergillus species from section Flavi.</title>
        <authorList>
            <consortium name="DOE Joint Genome Institute"/>
            <person name="Kjaerbolling I."/>
            <person name="Vesth T."/>
            <person name="Frisvad J.C."/>
            <person name="Nybo J.L."/>
            <person name="Theobald S."/>
            <person name="Kildgaard S."/>
            <person name="Isbrandt T."/>
            <person name="Kuo A."/>
            <person name="Sato A."/>
            <person name="Lyhne E.K."/>
            <person name="Kogle M.E."/>
            <person name="Wiebenga A."/>
            <person name="Kun R.S."/>
            <person name="Lubbers R.J."/>
            <person name="Makela M.R."/>
            <person name="Barry K."/>
            <person name="Chovatia M."/>
            <person name="Clum A."/>
            <person name="Daum C."/>
            <person name="Haridas S."/>
            <person name="He G."/>
            <person name="LaButti K."/>
            <person name="Lipzen A."/>
            <person name="Mondo S."/>
            <person name="Riley R."/>
            <person name="Salamov A."/>
            <person name="Simmons B.A."/>
            <person name="Magnuson J.K."/>
            <person name="Henrissat B."/>
            <person name="Mortensen U.H."/>
            <person name="Larsen T.O."/>
            <person name="Devries R.P."/>
            <person name="Grigoriev I.V."/>
            <person name="Machida M."/>
            <person name="Baker S.E."/>
            <person name="Andersen M.R."/>
        </authorList>
    </citation>
    <scope>NUCLEOTIDE SEQUENCE [LARGE SCALE GENOMIC DNA]</scope>
    <source>
        <strain evidence="5">IBT 14317</strain>
    </source>
</reference>
<dbReference type="OrthoDB" id="4507865at2759"/>
<dbReference type="GO" id="GO:0008270">
    <property type="term" value="F:zinc ion binding"/>
    <property type="evidence" value="ECO:0007669"/>
    <property type="project" value="InterPro"/>
</dbReference>
<dbReference type="Proteomes" id="UP000326877">
    <property type="component" value="Unassembled WGS sequence"/>
</dbReference>
<sequence>MSSQTEQTTSTFHLVEQLFQNHLTKLRQSDAIPDGHPISKNPADDGLRLRVKDVVGIDLPPAPITSVLVDAYLQANHWYLALFHEQSFRARLAPIIRTGRISASEKPFLMLILIVLMIGARFVCPESIGPHDALFDSALYSSQLLEAVEKHLFIALHDVTLESVSCALLMSITYLLERKTKLAFIMTGIGVRVAQAIGLQDETTWEPLDHIELQVRRRVWWSIYMADMYTAQAYGKPSVFAGSRFQVFEPDDLDDTLIACPGMGSFEVREDGTFSRVTIFSYNRYKSPLYSIMSLNTQRMRLQQINSVYARLLEWEKTLPRELRLDSFSSTENEVHQHGALRIFALQAITLQLTYDYNHLLLFRPFLLNKKHLSIQLHPHPAEAQNSISITVRDQLSVSAIRMSKVYDWRTILVLASRTTCAAQVCFQLFTAGVVLAMLALSDLSSPQLVEYKQALARLINILPLIGGGTPLSNQSVEILTDAMHIISSQEVKALISNATNDFRTDRSSPAVAGASRVQATQANMQSSTLDSASQSEVMDDTDMWEDLALFPDDHEVDIAGSESFYQSLALLF</sequence>
<dbReference type="GO" id="GO:0006351">
    <property type="term" value="P:DNA-templated transcription"/>
    <property type="evidence" value="ECO:0007669"/>
    <property type="project" value="InterPro"/>
</dbReference>
<gene>
    <name evidence="5" type="ORF">BDV23DRAFT_187570</name>
</gene>
<proteinExistence type="predicted"/>
<dbReference type="SMART" id="SM00906">
    <property type="entry name" value="Fungal_trans"/>
    <property type="match status" value="1"/>
</dbReference>
<evidence type="ECO:0000313" key="5">
    <source>
        <dbReference type="EMBL" id="KAE8386097.1"/>
    </source>
</evidence>
<dbReference type="Pfam" id="PF04082">
    <property type="entry name" value="Fungal_trans"/>
    <property type="match status" value="1"/>
</dbReference>
<keyword evidence="2" id="KW-0804">Transcription</keyword>
<dbReference type="GO" id="GO:0003677">
    <property type="term" value="F:DNA binding"/>
    <property type="evidence" value="ECO:0007669"/>
    <property type="project" value="InterPro"/>
</dbReference>
<protein>
    <recommendedName>
        <fullName evidence="4">Xylanolytic transcriptional activator regulatory domain-containing protein</fullName>
    </recommendedName>
</protein>
<accession>A0A5N7BX74</accession>
<evidence type="ECO:0000256" key="3">
    <source>
        <dbReference type="ARBA" id="ARBA00023242"/>
    </source>
</evidence>
<dbReference type="PANTHER" id="PTHR47424">
    <property type="entry name" value="REGULATORY PROTEIN GAL4"/>
    <property type="match status" value="1"/>
</dbReference>
<organism evidence="5">
    <name type="scientific">Petromyces alliaceus</name>
    <name type="common">Aspergillus alliaceus</name>
    <dbReference type="NCBI Taxonomy" id="209559"/>
    <lineage>
        <taxon>Eukaryota</taxon>
        <taxon>Fungi</taxon>
        <taxon>Dikarya</taxon>
        <taxon>Ascomycota</taxon>
        <taxon>Pezizomycotina</taxon>
        <taxon>Eurotiomycetes</taxon>
        <taxon>Eurotiomycetidae</taxon>
        <taxon>Eurotiales</taxon>
        <taxon>Aspergillaceae</taxon>
        <taxon>Aspergillus</taxon>
        <taxon>Aspergillus subgen. Circumdati</taxon>
    </lineage>
</organism>
<evidence type="ECO:0000256" key="1">
    <source>
        <dbReference type="ARBA" id="ARBA00023015"/>
    </source>
</evidence>
<keyword evidence="1" id="KW-0805">Transcription regulation</keyword>
<evidence type="ECO:0000259" key="4">
    <source>
        <dbReference type="SMART" id="SM00906"/>
    </source>
</evidence>
<dbReference type="EMBL" id="ML735318">
    <property type="protein sequence ID" value="KAE8386097.1"/>
    <property type="molecule type" value="Genomic_DNA"/>
</dbReference>
<dbReference type="InterPro" id="IPR007219">
    <property type="entry name" value="XnlR_reg_dom"/>
</dbReference>
<name>A0A5N7BX74_PETAA</name>
<keyword evidence="3" id="KW-0539">Nucleus</keyword>
<dbReference type="PANTHER" id="PTHR47424:SF6">
    <property type="entry name" value="PROLINE UTILIZATION TRANS-ACTIVATOR"/>
    <property type="match status" value="1"/>
</dbReference>
<evidence type="ECO:0000256" key="2">
    <source>
        <dbReference type="ARBA" id="ARBA00023163"/>
    </source>
</evidence>